<evidence type="ECO:0000313" key="1">
    <source>
        <dbReference type="EMBL" id="SDJ69234.1"/>
    </source>
</evidence>
<dbReference type="RefSeq" id="WP_093607841.1">
    <property type="nucleotide sequence ID" value="NZ_FNFF01000002.1"/>
</dbReference>
<proteinExistence type="predicted"/>
<accession>A0A1G8VT60</accession>
<name>A0A1G8VT60_9ACTN</name>
<dbReference type="InterPro" id="IPR036689">
    <property type="entry name" value="ESAT-6-like_sf"/>
</dbReference>
<gene>
    <name evidence="1" type="ORF">SAMN05421806_10224</name>
</gene>
<dbReference type="SUPFAM" id="SSF140453">
    <property type="entry name" value="EsxAB dimer-like"/>
    <property type="match status" value="1"/>
</dbReference>
<dbReference type="EMBL" id="FNFF01000002">
    <property type="protein sequence ID" value="SDJ69234.1"/>
    <property type="molecule type" value="Genomic_DNA"/>
</dbReference>
<dbReference type="OrthoDB" id="4283504at2"/>
<reference evidence="1 2" key="1">
    <citation type="submission" date="2016-10" db="EMBL/GenBank/DDBJ databases">
        <authorList>
            <person name="de Groot N.N."/>
        </authorList>
    </citation>
    <scope>NUCLEOTIDE SEQUENCE [LARGE SCALE GENOMIC DNA]</scope>
    <source>
        <strain evidence="1 2">CGMCC 4.5727</strain>
    </source>
</reference>
<keyword evidence="2" id="KW-1185">Reference proteome</keyword>
<dbReference type="Gene3D" id="1.10.287.1060">
    <property type="entry name" value="ESAT-6-like"/>
    <property type="match status" value="1"/>
</dbReference>
<protein>
    <submittedName>
        <fullName evidence="1">WXG100 family type VII secretion target</fullName>
    </submittedName>
</protein>
<dbReference type="STRING" id="417292.SAMN05421806_10224"/>
<evidence type="ECO:0000313" key="2">
    <source>
        <dbReference type="Proteomes" id="UP000199155"/>
    </source>
</evidence>
<sequence>MSGGRKLTDGELKKLEQEMIGGYENLQTAVRKLHQMLDTMQGQWMGAAAGKFDSKQREINMRINNINGTLNKYLDAAQMMRSDKDDLEMALDAELGKVDPEVGATKSAFSSYS</sequence>
<dbReference type="Pfam" id="PF06013">
    <property type="entry name" value="WXG100"/>
    <property type="match status" value="1"/>
</dbReference>
<dbReference type="AlphaFoldDB" id="A0A1G8VT60"/>
<dbReference type="Proteomes" id="UP000199155">
    <property type="component" value="Unassembled WGS sequence"/>
</dbReference>
<dbReference type="InterPro" id="IPR010310">
    <property type="entry name" value="T7SS_ESAT-6-like"/>
</dbReference>
<organism evidence="1 2">
    <name type="scientific">Streptomyces indicus</name>
    <dbReference type="NCBI Taxonomy" id="417292"/>
    <lineage>
        <taxon>Bacteria</taxon>
        <taxon>Bacillati</taxon>
        <taxon>Actinomycetota</taxon>
        <taxon>Actinomycetes</taxon>
        <taxon>Kitasatosporales</taxon>
        <taxon>Streptomycetaceae</taxon>
        <taxon>Streptomyces</taxon>
    </lineage>
</organism>